<dbReference type="AlphaFoldDB" id="A0A381XFY5"/>
<name>A0A381XFY5_9ZZZZ</name>
<accession>A0A381XFY5</accession>
<proteinExistence type="predicted"/>
<sequence>MINKQLVVASLCLSFIFSSCQKKLEIDPGVAVLILQAESAYRSGYYNAALTLS</sequence>
<reference evidence="1" key="1">
    <citation type="submission" date="2018-05" db="EMBL/GenBank/DDBJ databases">
        <authorList>
            <person name="Lanie J.A."/>
            <person name="Ng W.-L."/>
            <person name="Kazmierczak K.M."/>
            <person name="Andrzejewski T.M."/>
            <person name="Davidsen T.M."/>
            <person name="Wayne K.J."/>
            <person name="Tettelin H."/>
            <person name="Glass J.I."/>
            <person name="Rusch D."/>
            <person name="Podicherti R."/>
            <person name="Tsui H.-C.T."/>
            <person name="Winkler M.E."/>
        </authorList>
    </citation>
    <scope>NUCLEOTIDE SEQUENCE</scope>
</reference>
<dbReference type="PROSITE" id="PS51257">
    <property type="entry name" value="PROKAR_LIPOPROTEIN"/>
    <property type="match status" value="1"/>
</dbReference>
<evidence type="ECO:0000313" key="1">
    <source>
        <dbReference type="EMBL" id="SVA63638.1"/>
    </source>
</evidence>
<feature type="non-terminal residue" evidence="1">
    <location>
        <position position="53"/>
    </location>
</feature>
<organism evidence="1">
    <name type="scientific">marine metagenome</name>
    <dbReference type="NCBI Taxonomy" id="408172"/>
    <lineage>
        <taxon>unclassified sequences</taxon>
        <taxon>metagenomes</taxon>
        <taxon>ecological metagenomes</taxon>
    </lineage>
</organism>
<gene>
    <name evidence="1" type="ORF">METZ01_LOCUS116492</name>
</gene>
<dbReference type="EMBL" id="UINC01015036">
    <property type="protein sequence ID" value="SVA63638.1"/>
    <property type="molecule type" value="Genomic_DNA"/>
</dbReference>
<protein>
    <submittedName>
        <fullName evidence="1">Uncharacterized protein</fullName>
    </submittedName>
</protein>